<accession>A0ABW7YFW5</accession>
<organism evidence="2 3">
    <name type="scientific">Streptomyces cellulosae</name>
    <dbReference type="NCBI Taxonomy" id="1968"/>
    <lineage>
        <taxon>Bacteria</taxon>
        <taxon>Bacillati</taxon>
        <taxon>Actinomycetota</taxon>
        <taxon>Actinomycetes</taxon>
        <taxon>Kitasatosporales</taxon>
        <taxon>Streptomycetaceae</taxon>
        <taxon>Streptomyces</taxon>
    </lineage>
</organism>
<sequence length="220" mass="23799">MAGEVQQARVTALDQRGQHHLLGQYTGVGHPRAQPGPQRRHFLDRVGGKTGRNHERRTRQADTAYPALPEHPAHHGQPLGEENPVLTPLVQRIQQFPGDDAVLPQHREGRHMVELGPGLALDSLRSRGGPQLYAVVAQAIAQALRVLVACAGRGGLSGSPLLGYSGWICSVARIAAPETKDLRRVEPLVDQRKAEGAGRLVLQGLKCHLPGIERHGGGRR</sequence>
<keyword evidence="3" id="KW-1185">Reference proteome</keyword>
<evidence type="ECO:0000313" key="3">
    <source>
        <dbReference type="Proteomes" id="UP001612415"/>
    </source>
</evidence>
<dbReference type="Proteomes" id="UP001612415">
    <property type="component" value="Unassembled WGS sequence"/>
</dbReference>
<evidence type="ECO:0000313" key="2">
    <source>
        <dbReference type="EMBL" id="MFI5680773.1"/>
    </source>
</evidence>
<name>A0ABW7YFW5_STRCE</name>
<dbReference type="EMBL" id="JBITDC010000023">
    <property type="protein sequence ID" value="MFI5680773.1"/>
    <property type="molecule type" value="Genomic_DNA"/>
</dbReference>
<feature type="region of interest" description="Disordered" evidence="1">
    <location>
        <begin position="29"/>
        <end position="60"/>
    </location>
</feature>
<dbReference type="RefSeq" id="WP_398661159.1">
    <property type="nucleotide sequence ID" value="NZ_JBITDC010000023.1"/>
</dbReference>
<protein>
    <submittedName>
        <fullName evidence="2">Uncharacterized protein</fullName>
    </submittedName>
</protein>
<proteinExistence type="predicted"/>
<reference evidence="2 3" key="1">
    <citation type="submission" date="2024-10" db="EMBL/GenBank/DDBJ databases">
        <title>The Natural Products Discovery Center: Release of the First 8490 Sequenced Strains for Exploring Actinobacteria Biosynthetic Diversity.</title>
        <authorList>
            <person name="Kalkreuter E."/>
            <person name="Kautsar S.A."/>
            <person name="Yang D."/>
            <person name="Bader C.D."/>
            <person name="Teijaro C.N."/>
            <person name="Fluegel L."/>
            <person name="Davis C.M."/>
            <person name="Simpson J.R."/>
            <person name="Lauterbach L."/>
            <person name="Steele A.D."/>
            <person name="Gui C."/>
            <person name="Meng S."/>
            <person name="Li G."/>
            <person name="Viehrig K."/>
            <person name="Ye F."/>
            <person name="Su P."/>
            <person name="Kiefer A.F."/>
            <person name="Nichols A."/>
            <person name="Cepeda A.J."/>
            <person name="Yan W."/>
            <person name="Fan B."/>
            <person name="Jiang Y."/>
            <person name="Adhikari A."/>
            <person name="Zheng C.-J."/>
            <person name="Schuster L."/>
            <person name="Cowan T.M."/>
            <person name="Smanski M.J."/>
            <person name="Chevrette M.G."/>
            <person name="De Carvalho L.P.S."/>
            <person name="Shen B."/>
        </authorList>
    </citation>
    <scope>NUCLEOTIDE SEQUENCE [LARGE SCALE GENOMIC DNA]</scope>
    <source>
        <strain evidence="2 3">NPDC051599</strain>
    </source>
</reference>
<comment type="caution">
    <text evidence="2">The sequence shown here is derived from an EMBL/GenBank/DDBJ whole genome shotgun (WGS) entry which is preliminary data.</text>
</comment>
<gene>
    <name evidence="2" type="ORF">ACIA8P_40290</name>
</gene>
<evidence type="ECO:0000256" key="1">
    <source>
        <dbReference type="SAM" id="MobiDB-lite"/>
    </source>
</evidence>